<reference evidence="2" key="1">
    <citation type="journal article" date="2014" name="Int. J. Syst. Evol. Microbiol.">
        <title>Complete genome sequence of Corynebacterium casei LMG S-19264T (=DSM 44701T), isolated from a smear-ripened cheese.</title>
        <authorList>
            <consortium name="US DOE Joint Genome Institute (JGI-PGF)"/>
            <person name="Walter F."/>
            <person name="Albersmeier A."/>
            <person name="Kalinowski J."/>
            <person name="Ruckert C."/>
        </authorList>
    </citation>
    <scope>NUCLEOTIDE SEQUENCE</scope>
    <source>
        <strain evidence="2">KCTC 32513</strain>
    </source>
</reference>
<feature type="region of interest" description="Disordered" evidence="1">
    <location>
        <begin position="60"/>
        <end position="96"/>
    </location>
</feature>
<dbReference type="Proteomes" id="UP000634004">
    <property type="component" value="Unassembled WGS sequence"/>
</dbReference>
<comment type="caution">
    <text evidence="2">The sequence shown here is derived from an EMBL/GenBank/DDBJ whole genome shotgun (WGS) entry which is preliminary data.</text>
</comment>
<sequence length="109" mass="12368">MQWQSIGRISLTCGAAILLTGCFTPNFEDAQPEKYDGYDCEQLNLLSESYRASPQDLLLEQDPSELERTNSRRNGSTLFGQRAGDRPIEAKEERDRRSIALARRQKGCQ</sequence>
<accession>A0A8J3CUT1</accession>
<dbReference type="EMBL" id="BMZH01000015">
    <property type="protein sequence ID" value="GHB02907.1"/>
    <property type="molecule type" value="Genomic_DNA"/>
</dbReference>
<name>A0A8J3CUT1_9PROT</name>
<gene>
    <name evidence="2" type="ORF">GCM10009069_27090</name>
</gene>
<protein>
    <submittedName>
        <fullName evidence="2">Uncharacterized protein</fullName>
    </submittedName>
</protein>
<dbReference type="RefSeq" id="WP_189499331.1">
    <property type="nucleotide sequence ID" value="NZ_BMZH01000015.1"/>
</dbReference>
<evidence type="ECO:0000313" key="3">
    <source>
        <dbReference type="Proteomes" id="UP000634004"/>
    </source>
</evidence>
<proteinExistence type="predicted"/>
<dbReference type="AlphaFoldDB" id="A0A8J3CUT1"/>
<feature type="compositionally biased region" description="Basic and acidic residues" evidence="1">
    <location>
        <begin position="83"/>
        <end position="96"/>
    </location>
</feature>
<evidence type="ECO:0000313" key="2">
    <source>
        <dbReference type="EMBL" id="GHB02907.1"/>
    </source>
</evidence>
<organism evidence="2 3">
    <name type="scientific">Algimonas arctica</name>
    <dbReference type="NCBI Taxonomy" id="1479486"/>
    <lineage>
        <taxon>Bacteria</taxon>
        <taxon>Pseudomonadati</taxon>
        <taxon>Pseudomonadota</taxon>
        <taxon>Alphaproteobacteria</taxon>
        <taxon>Maricaulales</taxon>
        <taxon>Robiginitomaculaceae</taxon>
        <taxon>Algimonas</taxon>
    </lineage>
</organism>
<reference evidence="2" key="2">
    <citation type="submission" date="2020-09" db="EMBL/GenBank/DDBJ databases">
        <authorList>
            <person name="Sun Q."/>
            <person name="Kim S."/>
        </authorList>
    </citation>
    <scope>NUCLEOTIDE SEQUENCE</scope>
    <source>
        <strain evidence="2">KCTC 32513</strain>
    </source>
</reference>
<evidence type="ECO:0000256" key="1">
    <source>
        <dbReference type="SAM" id="MobiDB-lite"/>
    </source>
</evidence>
<keyword evidence="3" id="KW-1185">Reference proteome</keyword>